<dbReference type="Gene3D" id="3.40.50.880">
    <property type="match status" value="1"/>
</dbReference>
<dbReference type="InterPro" id="IPR029062">
    <property type="entry name" value="Class_I_gatase-like"/>
</dbReference>
<feature type="region of interest" description="Disordered" evidence="1">
    <location>
        <begin position="31"/>
        <end position="50"/>
    </location>
</feature>
<evidence type="ECO:0000313" key="3">
    <source>
        <dbReference type="EMBL" id="TRW90223.1"/>
    </source>
</evidence>
<dbReference type="CDD" id="cd03139">
    <property type="entry name" value="GATase1_PfpI_2"/>
    <property type="match status" value="1"/>
</dbReference>
<evidence type="ECO:0000259" key="2">
    <source>
        <dbReference type="Pfam" id="PF01965"/>
    </source>
</evidence>
<dbReference type="SUPFAM" id="SSF52317">
    <property type="entry name" value="Class I glutamine amidotransferase-like"/>
    <property type="match status" value="1"/>
</dbReference>
<protein>
    <submittedName>
        <fullName evidence="3">DJ-1/PfpI family protein</fullName>
    </submittedName>
</protein>
<evidence type="ECO:0000313" key="4">
    <source>
        <dbReference type="Proteomes" id="UP000733744"/>
    </source>
</evidence>
<dbReference type="PANTHER" id="PTHR43130">
    <property type="entry name" value="ARAC-FAMILY TRANSCRIPTIONAL REGULATOR"/>
    <property type="match status" value="1"/>
</dbReference>
<keyword evidence="4" id="KW-1185">Reference proteome</keyword>
<proteinExistence type="predicted"/>
<dbReference type="Proteomes" id="UP000733744">
    <property type="component" value="Unassembled WGS sequence"/>
</dbReference>
<dbReference type="RefSeq" id="WP_127028859.1">
    <property type="nucleotide sequence ID" value="NZ_RYFG02000119.1"/>
</dbReference>
<dbReference type="PANTHER" id="PTHR43130:SF2">
    <property type="entry name" value="DJ-1_PFPI DOMAIN-CONTAINING PROTEIN"/>
    <property type="match status" value="1"/>
</dbReference>
<name>A0ABY3C6L8_9GAMM</name>
<sequence>MDRRQFSKLALLAGSLAPFLPGCQALSRHQASNAGPATASPHLSKDEAEAASHKAHEAFMSVNEQDFKMLGEEHIAMLLYPGFAALDLVGPQYLFAAMMGAKIYLISPTDNLKPVVSGEGLAIVPTHTQSECPKKLDIFFVPGGANGTLEAMKNAKLIDFIAGRAAESKYVTSVCTGSLLLGKAGLLKGKKATSHWTMLELLPEFGAMPVKQRVVWDGNLITGGGVTAGIDFGLEIVAALRGKVYAQTIQLEAEYDPAPPYDAGSPEKAEPFVRDNLKNIFAPLLEKLRLAV</sequence>
<dbReference type="InterPro" id="IPR002818">
    <property type="entry name" value="DJ-1/PfpI"/>
</dbReference>
<gene>
    <name evidence="3" type="ORF">EKO24_019480</name>
</gene>
<dbReference type="InterPro" id="IPR052158">
    <property type="entry name" value="INH-QAR"/>
</dbReference>
<accession>A0ABY3C6L8</accession>
<feature type="domain" description="DJ-1/PfpI" evidence="2">
    <location>
        <begin position="74"/>
        <end position="238"/>
    </location>
</feature>
<organism evidence="3 4">
    <name type="scientific">Candidatus Methylobacter oryzae</name>
    <dbReference type="NCBI Taxonomy" id="2497749"/>
    <lineage>
        <taxon>Bacteria</taxon>
        <taxon>Pseudomonadati</taxon>
        <taxon>Pseudomonadota</taxon>
        <taxon>Gammaproteobacteria</taxon>
        <taxon>Methylococcales</taxon>
        <taxon>Methylococcaceae</taxon>
        <taxon>Methylobacter</taxon>
    </lineage>
</organism>
<reference evidence="3 4" key="1">
    <citation type="journal article" date="2019" name="Antonie Van Leeuwenhoek">
        <title>Description of 'Ca. Methylobacter oryzae' KRF1, a novel species from the environmentally important Methylobacter clade 2.</title>
        <authorList>
            <person name="Khatri K."/>
            <person name="Mohite J.A."/>
            <person name="Pandit P.S."/>
            <person name="Bahulikar R."/>
            <person name="Rahalkar M.C."/>
        </authorList>
    </citation>
    <scope>NUCLEOTIDE SEQUENCE [LARGE SCALE GENOMIC DNA]</scope>
    <source>
        <strain evidence="3 4">KRF1</strain>
    </source>
</reference>
<dbReference type="EMBL" id="RYFG02000119">
    <property type="protein sequence ID" value="TRW90223.1"/>
    <property type="molecule type" value="Genomic_DNA"/>
</dbReference>
<dbReference type="Pfam" id="PF01965">
    <property type="entry name" value="DJ-1_PfpI"/>
    <property type="match status" value="1"/>
</dbReference>
<comment type="caution">
    <text evidence="3">The sequence shown here is derived from an EMBL/GenBank/DDBJ whole genome shotgun (WGS) entry which is preliminary data.</text>
</comment>
<evidence type="ECO:0000256" key="1">
    <source>
        <dbReference type="SAM" id="MobiDB-lite"/>
    </source>
</evidence>